<sequence length="744" mass="86116">MDTIREELVSAAIERAYALLDHNQNNLEKQHEFKKQIVLADKSLTKVETLYAIKLLNKDFDVYKILFNEGKERICEDCQNKCLATLYCEHCIRNYLKGNFSNWTSGNDDVDNLIKKCQMETLQPDRIAEWIPYNNLQNIKYLTKGGCSEIYTADWINGRYEEWDLKEKQLKRFGCAIVVLKKLVNIESANKSWFEEGISHLHLNNKSAGLIVQCLGLTQNPLNGDYMLVMNYMNINLREYLNQNHNKLTWKNRFQIVDSILYAVSYIHEENAIHRDLHSGNVLFSYINQRFYVSDLGFCGPADMPLNSIYGNLSYIAPEVIVNKNYTYASDIYSIGMLMWEISSGQPPFINKHNYDLAIKIVNGMRPKIAPGTPLEYKELMIQCWDTNPTKRPDINTLFDKTSDIYRLYCQNENYGQENNIANTYNFQLDSNFSISSSSTNNSFFENVSVCSSNLNFNSGVYSFENLPEPRNATKEEQEAYHSIQYDFDLQDDLITDDEKDLTINSNKEIKSNNNEEIPYHEIQCKQYIQRNYITENCHDIQEFYFAEGRRITDKSISCILNSCPNLRKLDIAYSKGNVKDTSTLMKRCFNIEYLDFSGVMTLWNDRLIIAFIKRSPNLRHIEISDNDITDKVTEALAHSCHKLEYLDLSCCDFVSVPSICNIIRSCPKLQHLNLGGCNITSKTIKEIAHSCLNLKFLDLEGCENISRKTMDQLSPNIHIEYFDKDYYCSDSKSSSSETESESE</sequence>
<dbReference type="Proteomes" id="UP000247702">
    <property type="component" value="Unassembled WGS sequence"/>
</dbReference>
<keyword evidence="5" id="KW-1185">Reference proteome</keyword>
<dbReference type="InterPro" id="IPR001245">
    <property type="entry name" value="Ser-Thr/Tyr_kinase_cat_dom"/>
</dbReference>
<evidence type="ECO:0000313" key="5">
    <source>
        <dbReference type="Proteomes" id="UP000247702"/>
    </source>
</evidence>
<dbReference type="Gene3D" id="3.80.10.10">
    <property type="entry name" value="Ribonuclease Inhibitor"/>
    <property type="match status" value="1"/>
</dbReference>
<proteinExistence type="predicted"/>
<evidence type="ECO:0000259" key="3">
    <source>
        <dbReference type="PROSITE" id="PS50011"/>
    </source>
</evidence>
<dbReference type="GO" id="GO:0004674">
    <property type="term" value="F:protein serine/threonine kinase activity"/>
    <property type="evidence" value="ECO:0007669"/>
    <property type="project" value="TreeGrafter"/>
</dbReference>
<reference evidence="4 5" key="1">
    <citation type="submission" date="2017-11" db="EMBL/GenBank/DDBJ databases">
        <title>The genome of Rhizophagus clarus HR1 reveals common genetic basis of auxotrophy among arbuscular mycorrhizal fungi.</title>
        <authorList>
            <person name="Kobayashi Y."/>
        </authorList>
    </citation>
    <scope>NUCLEOTIDE SEQUENCE [LARGE SCALE GENOMIC DNA]</scope>
    <source>
        <strain evidence="4 5">HR1</strain>
    </source>
</reference>
<dbReference type="AlphaFoldDB" id="A0A2Z6QV76"/>
<dbReference type="InterPro" id="IPR032675">
    <property type="entry name" value="LRR_dom_sf"/>
</dbReference>
<gene>
    <name evidence="4" type="ORF">RclHR1_02240032</name>
</gene>
<dbReference type="PRINTS" id="PR00109">
    <property type="entry name" value="TYRKINASE"/>
</dbReference>
<keyword evidence="1" id="KW-0433">Leucine-rich repeat</keyword>
<dbReference type="SUPFAM" id="SSF56112">
    <property type="entry name" value="Protein kinase-like (PK-like)"/>
    <property type="match status" value="1"/>
</dbReference>
<keyword evidence="2" id="KW-0677">Repeat</keyword>
<organism evidence="4 5">
    <name type="scientific">Rhizophagus clarus</name>
    <dbReference type="NCBI Taxonomy" id="94130"/>
    <lineage>
        <taxon>Eukaryota</taxon>
        <taxon>Fungi</taxon>
        <taxon>Fungi incertae sedis</taxon>
        <taxon>Mucoromycota</taxon>
        <taxon>Glomeromycotina</taxon>
        <taxon>Glomeromycetes</taxon>
        <taxon>Glomerales</taxon>
        <taxon>Glomeraceae</taxon>
        <taxon>Rhizophagus</taxon>
    </lineage>
</organism>
<dbReference type="EMBL" id="BEXD01001380">
    <property type="protein sequence ID" value="GBB93860.1"/>
    <property type="molecule type" value="Genomic_DNA"/>
</dbReference>
<dbReference type="InterPro" id="IPR006553">
    <property type="entry name" value="Leu-rich_rpt_Cys-con_subtyp"/>
</dbReference>
<evidence type="ECO:0000256" key="2">
    <source>
        <dbReference type="ARBA" id="ARBA00022737"/>
    </source>
</evidence>
<feature type="domain" description="Protein kinase" evidence="3">
    <location>
        <begin position="136"/>
        <end position="409"/>
    </location>
</feature>
<dbReference type="InterPro" id="IPR000719">
    <property type="entry name" value="Prot_kinase_dom"/>
</dbReference>
<dbReference type="InterPro" id="IPR001611">
    <property type="entry name" value="Leu-rich_rpt"/>
</dbReference>
<dbReference type="SUPFAM" id="SSF52047">
    <property type="entry name" value="RNI-like"/>
    <property type="match status" value="1"/>
</dbReference>
<dbReference type="Gene3D" id="1.10.510.10">
    <property type="entry name" value="Transferase(Phosphotransferase) domain 1"/>
    <property type="match status" value="1"/>
</dbReference>
<dbReference type="PROSITE" id="PS50011">
    <property type="entry name" value="PROTEIN_KINASE_DOM"/>
    <property type="match status" value="1"/>
</dbReference>
<dbReference type="GO" id="GO:0005524">
    <property type="term" value="F:ATP binding"/>
    <property type="evidence" value="ECO:0007669"/>
    <property type="project" value="InterPro"/>
</dbReference>
<dbReference type="Pfam" id="PF07714">
    <property type="entry name" value="PK_Tyr_Ser-Thr"/>
    <property type="match status" value="1"/>
</dbReference>
<dbReference type="InterPro" id="IPR051681">
    <property type="entry name" value="Ser/Thr_Kinases-Pseudokinases"/>
</dbReference>
<evidence type="ECO:0000313" key="4">
    <source>
        <dbReference type="EMBL" id="GBB93860.1"/>
    </source>
</evidence>
<dbReference type="SMART" id="SM00367">
    <property type="entry name" value="LRR_CC"/>
    <property type="match status" value="6"/>
</dbReference>
<comment type="caution">
    <text evidence="4">The sequence shown here is derived from an EMBL/GenBank/DDBJ whole genome shotgun (WGS) entry which is preliminary data.</text>
</comment>
<protein>
    <recommendedName>
        <fullName evidence="3">Protein kinase domain-containing protein</fullName>
    </recommendedName>
</protein>
<dbReference type="PANTHER" id="PTHR44329">
    <property type="entry name" value="SERINE/THREONINE-PROTEIN KINASE TNNI3K-RELATED"/>
    <property type="match status" value="1"/>
</dbReference>
<dbReference type="InterPro" id="IPR011009">
    <property type="entry name" value="Kinase-like_dom_sf"/>
</dbReference>
<dbReference type="Pfam" id="PF13516">
    <property type="entry name" value="LRR_6"/>
    <property type="match status" value="3"/>
</dbReference>
<evidence type="ECO:0000256" key="1">
    <source>
        <dbReference type="ARBA" id="ARBA00022614"/>
    </source>
</evidence>
<accession>A0A2Z6QV76</accession>
<name>A0A2Z6QV76_9GLOM</name>